<proteinExistence type="predicted"/>
<organism evidence="1">
    <name type="scientific">Gallibacterium anatis</name>
    <dbReference type="NCBI Taxonomy" id="750"/>
    <lineage>
        <taxon>Bacteria</taxon>
        <taxon>Pseudomonadati</taxon>
        <taxon>Pseudomonadota</taxon>
        <taxon>Gammaproteobacteria</taxon>
        <taxon>Pasteurellales</taxon>
        <taxon>Pasteurellaceae</taxon>
        <taxon>Gallibacterium</taxon>
    </lineage>
</organism>
<dbReference type="AlphaFoldDB" id="A0A930US02"/>
<dbReference type="EMBL" id="JADION010000036">
    <property type="protein sequence ID" value="MBF4102902.1"/>
    <property type="molecule type" value="Genomic_DNA"/>
</dbReference>
<sequence length="69" mass="8068">MNLQTDPLFYEQYYLQESKVIGAWEHYTGQGIKNWSSLNQVVHSPVAEEVADYRNPELRANIDKVALWI</sequence>
<comment type="caution">
    <text evidence="1">The sequence shown here is derived from an EMBL/GenBank/DDBJ whole genome shotgun (WGS) entry which is preliminary data.</text>
</comment>
<reference evidence="1" key="1">
    <citation type="submission" date="2020-11" db="EMBL/GenBank/DDBJ databases">
        <title>Gallibacterium anatis 1637, full genome, WGS.</title>
        <authorList>
            <person name="Laishevtcev A.I."/>
            <person name="Yakimova E.A."/>
            <person name="Petkovich D."/>
            <person name="Stepanova T.V."/>
            <person name="Kalendr R.S."/>
            <person name="Rubalsky E.O."/>
            <person name="Zulkarneev E.R."/>
            <person name="Aleshkin A.V."/>
        </authorList>
    </citation>
    <scope>NUCLEOTIDE SEQUENCE</scope>
    <source>
        <strain evidence="1">1637</strain>
    </source>
</reference>
<protein>
    <submittedName>
        <fullName evidence="1">Uncharacterized protein</fullName>
    </submittedName>
</protein>
<gene>
    <name evidence="1" type="ORF">INT80_11460</name>
</gene>
<evidence type="ECO:0000313" key="1">
    <source>
        <dbReference type="EMBL" id="MBF4102902.1"/>
    </source>
</evidence>
<accession>A0A930US02</accession>
<name>A0A930US02_9PAST</name>